<protein>
    <submittedName>
        <fullName evidence="1">Uncharacterized protein</fullName>
    </submittedName>
</protein>
<accession>A0A9D3Z7N5</accession>
<sequence length="77" mass="8543">MYKVYFISELLQIVVKPSGPDYYASFGVTFHAPGNVESVIDAVNNLLDVIHDGDSILVETFVEPIKPRPVTGKQCFI</sequence>
<evidence type="ECO:0000313" key="2">
    <source>
        <dbReference type="Proteomes" id="UP000828390"/>
    </source>
</evidence>
<dbReference type="Proteomes" id="UP000828390">
    <property type="component" value="Unassembled WGS sequence"/>
</dbReference>
<name>A0A9D3Z7N5_DREPO</name>
<reference evidence="1" key="1">
    <citation type="journal article" date="2019" name="bioRxiv">
        <title>The Genome of the Zebra Mussel, Dreissena polymorpha: A Resource for Invasive Species Research.</title>
        <authorList>
            <person name="McCartney M.A."/>
            <person name="Auch B."/>
            <person name="Kono T."/>
            <person name="Mallez S."/>
            <person name="Zhang Y."/>
            <person name="Obille A."/>
            <person name="Becker A."/>
            <person name="Abrahante J.E."/>
            <person name="Garbe J."/>
            <person name="Badalamenti J.P."/>
            <person name="Herman A."/>
            <person name="Mangelson H."/>
            <person name="Liachko I."/>
            <person name="Sullivan S."/>
            <person name="Sone E.D."/>
            <person name="Koren S."/>
            <person name="Silverstein K.A.T."/>
            <person name="Beckman K.B."/>
            <person name="Gohl D.M."/>
        </authorList>
    </citation>
    <scope>NUCLEOTIDE SEQUENCE</scope>
    <source>
        <strain evidence="1">Duluth1</strain>
        <tissue evidence="1">Whole animal</tissue>
    </source>
</reference>
<gene>
    <name evidence="1" type="ORF">DPMN_071944</name>
</gene>
<reference evidence="1" key="2">
    <citation type="submission" date="2020-11" db="EMBL/GenBank/DDBJ databases">
        <authorList>
            <person name="McCartney M.A."/>
            <person name="Auch B."/>
            <person name="Kono T."/>
            <person name="Mallez S."/>
            <person name="Becker A."/>
            <person name="Gohl D.M."/>
            <person name="Silverstein K.A.T."/>
            <person name="Koren S."/>
            <person name="Bechman K.B."/>
            <person name="Herman A."/>
            <person name="Abrahante J.E."/>
            <person name="Garbe J."/>
        </authorList>
    </citation>
    <scope>NUCLEOTIDE SEQUENCE</scope>
    <source>
        <strain evidence="1">Duluth1</strain>
        <tissue evidence="1">Whole animal</tissue>
    </source>
</reference>
<evidence type="ECO:0000313" key="1">
    <source>
        <dbReference type="EMBL" id="KAH3712256.1"/>
    </source>
</evidence>
<dbReference type="EMBL" id="JAIWYP010000014">
    <property type="protein sequence ID" value="KAH3712256.1"/>
    <property type="molecule type" value="Genomic_DNA"/>
</dbReference>
<proteinExistence type="predicted"/>
<keyword evidence="2" id="KW-1185">Reference proteome</keyword>
<comment type="caution">
    <text evidence="1">The sequence shown here is derived from an EMBL/GenBank/DDBJ whole genome shotgun (WGS) entry which is preliminary data.</text>
</comment>
<organism evidence="1 2">
    <name type="scientific">Dreissena polymorpha</name>
    <name type="common">Zebra mussel</name>
    <name type="synonym">Mytilus polymorpha</name>
    <dbReference type="NCBI Taxonomy" id="45954"/>
    <lineage>
        <taxon>Eukaryota</taxon>
        <taxon>Metazoa</taxon>
        <taxon>Spiralia</taxon>
        <taxon>Lophotrochozoa</taxon>
        <taxon>Mollusca</taxon>
        <taxon>Bivalvia</taxon>
        <taxon>Autobranchia</taxon>
        <taxon>Heteroconchia</taxon>
        <taxon>Euheterodonta</taxon>
        <taxon>Imparidentia</taxon>
        <taxon>Neoheterodontei</taxon>
        <taxon>Myida</taxon>
        <taxon>Dreissenoidea</taxon>
        <taxon>Dreissenidae</taxon>
        <taxon>Dreissena</taxon>
    </lineage>
</organism>
<dbReference type="AlphaFoldDB" id="A0A9D3Z7N5"/>